<accession>A0A6J5GV38</accession>
<gene>
    <name evidence="1" type="ORF">LMG27177_06336</name>
</gene>
<sequence>MNVETTLETNAWFSEAGKPGMCALDHPAMSSKSPHAFYPFSGYTSPDSALLQVTPTAGKVVALVSVQFARAVAGLAIQSRHRRGN</sequence>
<proteinExistence type="predicted"/>
<keyword evidence="2" id="KW-1185">Reference proteome</keyword>
<dbReference type="EMBL" id="CADIKI010000024">
    <property type="protein sequence ID" value="CAB3807436.1"/>
    <property type="molecule type" value="Genomic_DNA"/>
</dbReference>
<protein>
    <submittedName>
        <fullName evidence="1">Uncharacterized protein</fullName>
    </submittedName>
</protein>
<evidence type="ECO:0000313" key="1">
    <source>
        <dbReference type="EMBL" id="CAB3807436.1"/>
    </source>
</evidence>
<dbReference type="AlphaFoldDB" id="A0A6J5GV38"/>
<dbReference type="Proteomes" id="UP000494252">
    <property type="component" value="Unassembled WGS sequence"/>
</dbReference>
<organism evidence="1 2">
    <name type="scientific">Paraburkholderia fynbosensis</name>
    <dbReference type="NCBI Taxonomy" id="1200993"/>
    <lineage>
        <taxon>Bacteria</taxon>
        <taxon>Pseudomonadati</taxon>
        <taxon>Pseudomonadota</taxon>
        <taxon>Betaproteobacteria</taxon>
        <taxon>Burkholderiales</taxon>
        <taxon>Burkholderiaceae</taxon>
        <taxon>Paraburkholderia</taxon>
    </lineage>
</organism>
<evidence type="ECO:0000313" key="2">
    <source>
        <dbReference type="Proteomes" id="UP000494252"/>
    </source>
</evidence>
<reference evidence="1 2" key="1">
    <citation type="submission" date="2020-04" db="EMBL/GenBank/DDBJ databases">
        <authorList>
            <person name="De Canck E."/>
        </authorList>
    </citation>
    <scope>NUCLEOTIDE SEQUENCE [LARGE SCALE GENOMIC DNA]</scope>
    <source>
        <strain evidence="1 2">LMG 27177</strain>
    </source>
</reference>
<name>A0A6J5GV38_9BURK</name>